<comment type="caution">
    <text evidence="1">The sequence shown here is derived from an EMBL/GenBank/DDBJ whole genome shotgun (WGS) entry which is preliminary data.</text>
</comment>
<keyword evidence="2" id="KW-1185">Reference proteome</keyword>
<accession>A0A8X7BWM0</accession>
<proteinExistence type="predicted"/>
<evidence type="ECO:0000313" key="2">
    <source>
        <dbReference type="Proteomes" id="UP000886998"/>
    </source>
</evidence>
<evidence type="ECO:0000313" key="1">
    <source>
        <dbReference type="EMBL" id="GFY45347.1"/>
    </source>
</evidence>
<dbReference type="EMBL" id="BMAV01004789">
    <property type="protein sequence ID" value="GFY45347.1"/>
    <property type="molecule type" value="Genomic_DNA"/>
</dbReference>
<reference evidence="1" key="1">
    <citation type="submission" date="2020-08" db="EMBL/GenBank/DDBJ databases">
        <title>Multicomponent nature underlies the extraordinary mechanical properties of spider dragline silk.</title>
        <authorList>
            <person name="Kono N."/>
            <person name="Nakamura H."/>
            <person name="Mori M."/>
            <person name="Yoshida Y."/>
            <person name="Ohtoshi R."/>
            <person name="Malay A.D."/>
            <person name="Moran D.A.P."/>
            <person name="Tomita M."/>
            <person name="Numata K."/>
            <person name="Arakawa K."/>
        </authorList>
    </citation>
    <scope>NUCLEOTIDE SEQUENCE</scope>
</reference>
<name>A0A8X7BWM0_9ARAC</name>
<sequence length="99" mass="11956">MTTRKKCSLLFCMEAGTIKFQSDKFFERQWRHDHNYKPNEVSLWANAKKDQTRKIYDPLLSETCVRCTFLYLYQKRCGNLYLATLSRAYTLFQIRQCHD</sequence>
<gene>
    <name evidence="1" type="ORF">TNIN_188871</name>
</gene>
<protein>
    <submittedName>
        <fullName evidence="1">Uncharacterized protein</fullName>
    </submittedName>
</protein>
<dbReference type="Proteomes" id="UP000886998">
    <property type="component" value="Unassembled WGS sequence"/>
</dbReference>
<organism evidence="1 2">
    <name type="scientific">Trichonephila inaurata madagascariensis</name>
    <dbReference type="NCBI Taxonomy" id="2747483"/>
    <lineage>
        <taxon>Eukaryota</taxon>
        <taxon>Metazoa</taxon>
        <taxon>Ecdysozoa</taxon>
        <taxon>Arthropoda</taxon>
        <taxon>Chelicerata</taxon>
        <taxon>Arachnida</taxon>
        <taxon>Araneae</taxon>
        <taxon>Araneomorphae</taxon>
        <taxon>Entelegynae</taxon>
        <taxon>Araneoidea</taxon>
        <taxon>Nephilidae</taxon>
        <taxon>Trichonephila</taxon>
        <taxon>Trichonephila inaurata</taxon>
    </lineage>
</organism>
<dbReference type="AlphaFoldDB" id="A0A8X7BWM0"/>